<dbReference type="PANTHER" id="PTHR10165:SF103">
    <property type="entry name" value="PHOSPHOLIPID PHOSPHATASE HOMOLOG 1.2 HOMOLOG"/>
    <property type="match status" value="1"/>
</dbReference>
<evidence type="ECO:0000313" key="9">
    <source>
        <dbReference type="Proteomes" id="UP000008820"/>
    </source>
</evidence>
<dbReference type="Proteomes" id="UP000008820">
    <property type="component" value="Chromosome 2"/>
</dbReference>
<dbReference type="EnsemblMetazoa" id="AAEL006990-RC">
    <property type="protein sequence ID" value="AAEL006990-PC"/>
    <property type="gene ID" value="AAEL006990"/>
</dbReference>
<evidence type="ECO:0000313" key="8">
    <source>
        <dbReference type="EnsemblMetazoa" id="AAEL006990-PC"/>
    </source>
</evidence>
<dbReference type="AlphaFoldDB" id="A0A903U9T8"/>
<dbReference type="PANTHER" id="PTHR10165">
    <property type="entry name" value="LIPID PHOSPHATE PHOSPHATASE"/>
    <property type="match status" value="1"/>
</dbReference>
<evidence type="ECO:0000256" key="3">
    <source>
        <dbReference type="ARBA" id="ARBA00022692"/>
    </source>
</evidence>
<dbReference type="GO" id="GO:0008195">
    <property type="term" value="F:phosphatidate phosphatase activity"/>
    <property type="evidence" value="ECO:0007669"/>
    <property type="project" value="TreeGrafter"/>
</dbReference>
<evidence type="ECO:0000256" key="6">
    <source>
        <dbReference type="SAM" id="Phobius"/>
    </source>
</evidence>
<dbReference type="SUPFAM" id="SSF48317">
    <property type="entry name" value="Acid phosphatase/Vanadium-dependent haloperoxidase"/>
    <property type="match status" value="1"/>
</dbReference>
<dbReference type="GO" id="GO:0046839">
    <property type="term" value="P:phospholipid dephosphorylation"/>
    <property type="evidence" value="ECO:0007669"/>
    <property type="project" value="TreeGrafter"/>
</dbReference>
<dbReference type="GO" id="GO:0007165">
    <property type="term" value="P:signal transduction"/>
    <property type="evidence" value="ECO:0007669"/>
    <property type="project" value="TreeGrafter"/>
</dbReference>
<dbReference type="Gene3D" id="1.20.144.10">
    <property type="entry name" value="Phosphatidic acid phosphatase type 2/haloperoxidase"/>
    <property type="match status" value="1"/>
</dbReference>
<feature type="domain" description="Phosphatidic acid phosphatase type 2/haloperoxidase" evidence="7">
    <location>
        <begin position="124"/>
        <end position="266"/>
    </location>
</feature>
<feature type="transmembrane region" description="Helical" evidence="6">
    <location>
        <begin position="71"/>
        <end position="95"/>
    </location>
</feature>
<keyword evidence="4 6" id="KW-1133">Transmembrane helix</keyword>
<dbReference type="InterPro" id="IPR036938">
    <property type="entry name" value="PAP2/HPO_sf"/>
</dbReference>
<evidence type="ECO:0000259" key="7">
    <source>
        <dbReference type="SMART" id="SM00014"/>
    </source>
</evidence>
<proteinExistence type="inferred from homology"/>
<feature type="transmembrane region" description="Helical" evidence="6">
    <location>
        <begin position="216"/>
        <end position="235"/>
    </location>
</feature>
<keyword evidence="3 6" id="KW-0812">Transmembrane</keyword>
<name>A0A903U9T8_AEDAE</name>
<dbReference type="InterPro" id="IPR000326">
    <property type="entry name" value="PAP2/HPO"/>
</dbReference>
<dbReference type="GO" id="GO:0005886">
    <property type="term" value="C:plasma membrane"/>
    <property type="evidence" value="ECO:0007669"/>
    <property type="project" value="TreeGrafter"/>
</dbReference>
<dbReference type="OrthoDB" id="8907274at2759"/>
<evidence type="ECO:0000256" key="1">
    <source>
        <dbReference type="ARBA" id="ARBA00004141"/>
    </source>
</evidence>
<dbReference type="SMART" id="SM00014">
    <property type="entry name" value="acidPPc"/>
    <property type="match status" value="1"/>
</dbReference>
<dbReference type="Pfam" id="PF01569">
    <property type="entry name" value="PAP2"/>
    <property type="match status" value="1"/>
</dbReference>
<dbReference type="InterPro" id="IPR043216">
    <property type="entry name" value="PAP-like"/>
</dbReference>
<feature type="transmembrane region" description="Helical" evidence="6">
    <location>
        <begin position="31"/>
        <end position="51"/>
    </location>
</feature>
<evidence type="ECO:0000256" key="2">
    <source>
        <dbReference type="ARBA" id="ARBA00008816"/>
    </source>
</evidence>
<reference evidence="8 9" key="1">
    <citation type="submission" date="2017-06" db="EMBL/GenBank/DDBJ databases">
        <title>Aedes aegypti genome working group (AGWG) sequencing and assembly.</title>
        <authorList>
            <consortium name="Aedes aegypti Genome Working Group (AGWG)"/>
            <person name="Matthews B.J."/>
        </authorList>
    </citation>
    <scope>NUCLEOTIDE SEQUENCE [LARGE SCALE GENOMIC DNA]</scope>
    <source>
        <strain evidence="8 9">LVP_AGWG</strain>
    </source>
</reference>
<evidence type="ECO:0000256" key="4">
    <source>
        <dbReference type="ARBA" id="ARBA00022989"/>
    </source>
</evidence>
<accession>A0A903U9T8</accession>
<comment type="similarity">
    <text evidence="2">Belongs to the PA-phosphatase related phosphoesterase family.</text>
</comment>
<protein>
    <recommendedName>
        <fullName evidence="7">Phosphatidic acid phosphatase type 2/haloperoxidase domain-containing protein</fullName>
    </recommendedName>
</protein>
<organism evidence="8 9">
    <name type="scientific">Aedes aegypti</name>
    <name type="common">Yellowfever mosquito</name>
    <name type="synonym">Culex aegypti</name>
    <dbReference type="NCBI Taxonomy" id="7159"/>
    <lineage>
        <taxon>Eukaryota</taxon>
        <taxon>Metazoa</taxon>
        <taxon>Ecdysozoa</taxon>
        <taxon>Arthropoda</taxon>
        <taxon>Hexapoda</taxon>
        <taxon>Insecta</taxon>
        <taxon>Pterygota</taxon>
        <taxon>Neoptera</taxon>
        <taxon>Endopterygota</taxon>
        <taxon>Diptera</taxon>
        <taxon>Nematocera</taxon>
        <taxon>Culicoidea</taxon>
        <taxon>Culicidae</taxon>
        <taxon>Culicinae</taxon>
        <taxon>Aedini</taxon>
        <taxon>Aedes</taxon>
        <taxon>Stegomyia</taxon>
    </lineage>
</organism>
<keyword evidence="9" id="KW-1185">Reference proteome</keyword>
<dbReference type="GO" id="GO:0006644">
    <property type="term" value="P:phospholipid metabolic process"/>
    <property type="evidence" value="ECO:0007669"/>
    <property type="project" value="InterPro"/>
</dbReference>
<comment type="subcellular location">
    <subcellularLocation>
        <location evidence="1">Membrane</location>
        <topology evidence="1">Multi-pass membrane protein</topology>
    </subcellularLocation>
</comment>
<evidence type="ECO:0000256" key="5">
    <source>
        <dbReference type="ARBA" id="ARBA00023136"/>
    </source>
</evidence>
<sequence>MLSSKVGGIWDGVIESRSSRLARRVVTFRRAVLILVTFIALSEFGFFPQFVKRGYYCDDRSIQRSFTGDTVATTAIMLSGFVPLFLIWLTEIIFYSSSSSFICSSSSGKKTRCSSSWSQSWYWFKKYGKGLILKLLIVDIIKTFAGEHRPHFIETCLPDIVCEGSEYVSTYTCTNTEYRPYFIRDASKSFPSGHSSMSVYGSLFMIWYLQKRTPKIASVIALPLCQVVVATWGIFCPLSRIIDNRHHWWDVLAGAFIGVVAAVLTCYFSCHNFDKLRLRGKDPIYKDHDINLVSNNVHRQTASMEQSIPKHITTDLESY</sequence>
<feature type="transmembrane region" description="Helical" evidence="6">
    <location>
        <begin position="247"/>
        <end position="270"/>
    </location>
</feature>
<reference evidence="8" key="2">
    <citation type="submission" date="2025-08" db="UniProtKB">
        <authorList>
            <consortium name="EnsemblMetazoa"/>
        </authorList>
    </citation>
    <scope>IDENTIFICATION</scope>
    <source>
        <strain evidence="8">LVP_AGWG</strain>
    </source>
</reference>
<keyword evidence="5 6" id="KW-0472">Membrane</keyword>
<gene>
    <name evidence="8" type="primary">5568636</name>
</gene>